<accession>A0A1S3HBE8</accession>
<dbReference type="AlphaFoldDB" id="A0A1S3HBE8"/>
<feature type="signal peptide" evidence="2">
    <location>
        <begin position="1"/>
        <end position="25"/>
    </location>
</feature>
<dbReference type="RefSeq" id="XP_013383340.1">
    <property type="nucleotide sequence ID" value="XM_013527886.1"/>
</dbReference>
<dbReference type="InParanoid" id="A0A1S3HBE8"/>
<dbReference type="GeneID" id="106153786"/>
<dbReference type="KEGG" id="lak:106153786"/>
<keyword evidence="3" id="KW-1185">Reference proteome</keyword>
<feature type="transmembrane region" description="Helical" evidence="1">
    <location>
        <begin position="139"/>
        <end position="155"/>
    </location>
</feature>
<keyword evidence="2" id="KW-0732">Signal</keyword>
<proteinExistence type="predicted"/>
<sequence length="156" mass="17711">MNYNWRCSCVSLWLFHLFVCTRTGAALMCVSCDSTTDPLCEARPPPPINCSTCIARDIQGNCIPGMENKFCMIVREIDENGTQLTFSRSCSPFYLSSFEYCQKGVTEIGPPRRKIEIQVCYQSCAEDGCNRARSLGNTWLWYFSVIVTLCFFSTRS</sequence>
<evidence type="ECO:0000256" key="2">
    <source>
        <dbReference type="SAM" id="SignalP"/>
    </source>
</evidence>
<feature type="chain" id="PRO_5010356604" evidence="2">
    <location>
        <begin position="26"/>
        <end position="156"/>
    </location>
</feature>
<evidence type="ECO:0000313" key="4">
    <source>
        <dbReference type="RefSeq" id="XP_013383340.1"/>
    </source>
</evidence>
<dbReference type="CDD" id="cd23590">
    <property type="entry name" value="TFP_LU_ECD_Bou"/>
    <property type="match status" value="1"/>
</dbReference>
<keyword evidence="1" id="KW-0812">Transmembrane</keyword>
<dbReference type="OrthoDB" id="10269245at2759"/>
<evidence type="ECO:0000256" key="1">
    <source>
        <dbReference type="SAM" id="Phobius"/>
    </source>
</evidence>
<keyword evidence="1" id="KW-0472">Membrane</keyword>
<name>A0A1S3HBE8_LINAN</name>
<keyword evidence="1" id="KW-1133">Transmembrane helix</keyword>
<organism evidence="3 4">
    <name type="scientific">Lingula anatina</name>
    <name type="common">Brachiopod</name>
    <name type="synonym">Lingula unguis</name>
    <dbReference type="NCBI Taxonomy" id="7574"/>
    <lineage>
        <taxon>Eukaryota</taxon>
        <taxon>Metazoa</taxon>
        <taxon>Spiralia</taxon>
        <taxon>Lophotrochozoa</taxon>
        <taxon>Brachiopoda</taxon>
        <taxon>Linguliformea</taxon>
        <taxon>Lingulata</taxon>
        <taxon>Lingulida</taxon>
        <taxon>Linguloidea</taxon>
        <taxon>Lingulidae</taxon>
        <taxon>Lingula</taxon>
    </lineage>
</organism>
<evidence type="ECO:0000313" key="3">
    <source>
        <dbReference type="Proteomes" id="UP000085678"/>
    </source>
</evidence>
<gene>
    <name evidence="4" type="primary">LOC106153786</name>
</gene>
<protein>
    <submittedName>
        <fullName evidence="4">Uncharacterized protein LOC106153786</fullName>
    </submittedName>
</protein>
<dbReference type="Proteomes" id="UP000085678">
    <property type="component" value="Unplaced"/>
</dbReference>
<reference evidence="4" key="1">
    <citation type="submission" date="2025-08" db="UniProtKB">
        <authorList>
            <consortium name="RefSeq"/>
        </authorList>
    </citation>
    <scope>IDENTIFICATION</scope>
    <source>
        <tissue evidence="4">Gonads</tissue>
    </source>
</reference>